<dbReference type="Proteomes" id="UP000293162">
    <property type="component" value="Unassembled WGS sequence"/>
</dbReference>
<dbReference type="AlphaFoldDB" id="A0A4Q5LU63"/>
<accession>A0A4Q5LU63</accession>
<evidence type="ECO:0000313" key="2">
    <source>
        <dbReference type="Proteomes" id="UP000293162"/>
    </source>
</evidence>
<comment type="caution">
    <text evidence="1">The sequence shown here is derived from an EMBL/GenBank/DDBJ whole genome shotgun (WGS) entry which is preliminary data.</text>
</comment>
<sequence>MTALVELEMLLNDLESCIYSVVSTDIKKQLIDNDWKSFPDNVFEKKINTRIFRIYFDEVRMFLKVNLIFYDINEQYFFRSEDGKKEEWANFNKAFYEINDSLRVNENYKLIVLDSCYSDDEDLGEFKYAYHLYKQQFIVGIQQTYSNEYSNPSIVSLILLDKTHDKFPVDIF</sequence>
<dbReference type="EMBL" id="SEWF01000052">
    <property type="protein sequence ID" value="RYU93191.1"/>
    <property type="molecule type" value="Genomic_DNA"/>
</dbReference>
<keyword evidence="2" id="KW-1185">Reference proteome</keyword>
<dbReference type="RefSeq" id="WP_130023645.1">
    <property type="nucleotide sequence ID" value="NZ_SEWF01000052.1"/>
</dbReference>
<reference evidence="1 2" key="1">
    <citation type="submission" date="2019-02" db="EMBL/GenBank/DDBJ databases">
        <title>Bacterial novel species Emticicia sp. 17J42-9 isolated from soil.</title>
        <authorList>
            <person name="Jung H.-Y."/>
        </authorList>
    </citation>
    <scope>NUCLEOTIDE SEQUENCE [LARGE SCALE GENOMIC DNA]</scope>
    <source>
        <strain evidence="1 2">17J42-9</strain>
    </source>
</reference>
<name>A0A4Q5LU63_9BACT</name>
<proteinExistence type="predicted"/>
<gene>
    <name evidence="1" type="ORF">EWM59_23220</name>
</gene>
<protein>
    <submittedName>
        <fullName evidence="1">Uncharacterized protein</fullName>
    </submittedName>
</protein>
<organism evidence="1 2">
    <name type="scientific">Emticicia agri</name>
    <dbReference type="NCBI Taxonomy" id="2492393"/>
    <lineage>
        <taxon>Bacteria</taxon>
        <taxon>Pseudomonadati</taxon>
        <taxon>Bacteroidota</taxon>
        <taxon>Cytophagia</taxon>
        <taxon>Cytophagales</taxon>
        <taxon>Leadbetterellaceae</taxon>
        <taxon>Emticicia</taxon>
    </lineage>
</organism>
<evidence type="ECO:0000313" key="1">
    <source>
        <dbReference type="EMBL" id="RYU93191.1"/>
    </source>
</evidence>